<dbReference type="PROSITE" id="PS51257">
    <property type="entry name" value="PROKAR_LIPOPROTEIN"/>
    <property type="match status" value="1"/>
</dbReference>
<evidence type="ECO:0000256" key="1">
    <source>
        <dbReference type="ARBA" id="ARBA00008814"/>
    </source>
</evidence>
<dbReference type="AlphaFoldDB" id="K6UKZ5"/>
<dbReference type="InterPro" id="IPR050902">
    <property type="entry name" value="ABC_Transporter_SBP"/>
</dbReference>
<accession>K6UKZ5</accession>
<organism evidence="4 5">
    <name type="scientific">Austwickia chelonae NBRC 105200</name>
    <dbReference type="NCBI Taxonomy" id="1184607"/>
    <lineage>
        <taxon>Bacteria</taxon>
        <taxon>Bacillati</taxon>
        <taxon>Actinomycetota</taxon>
        <taxon>Actinomycetes</taxon>
        <taxon>Micrococcales</taxon>
        <taxon>Dermatophilaceae</taxon>
        <taxon>Austwickia</taxon>
    </lineage>
</organism>
<evidence type="ECO:0000259" key="3">
    <source>
        <dbReference type="PROSITE" id="PS50983"/>
    </source>
</evidence>
<keyword evidence="2" id="KW-0732">Signal</keyword>
<evidence type="ECO:0000313" key="5">
    <source>
        <dbReference type="Proteomes" id="UP000008495"/>
    </source>
</evidence>
<comment type="caution">
    <text evidence="4">The sequence shown here is derived from an EMBL/GenBank/DDBJ whole genome shotgun (WGS) entry which is preliminary data.</text>
</comment>
<dbReference type="InterPro" id="IPR002491">
    <property type="entry name" value="ABC_transptr_periplasmic_BD"/>
</dbReference>
<gene>
    <name evidence="4" type="ORF">AUCHE_03_00280</name>
</gene>
<proteinExistence type="inferred from homology"/>
<name>K6UKZ5_9MICO</name>
<protein>
    <submittedName>
        <fullName evidence="4">Putative ABC transporter substrate-binding protein</fullName>
    </submittedName>
</protein>
<dbReference type="PANTHER" id="PTHR30535">
    <property type="entry name" value="VITAMIN B12-BINDING PROTEIN"/>
    <property type="match status" value="1"/>
</dbReference>
<feature type="chain" id="PRO_5038631280" evidence="2">
    <location>
        <begin position="23"/>
        <end position="335"/>
    </location>
</feature>
<dbReference type="PROSITE" id="PS50983">
    <property type="entry name" value="FE_B12_PBP"/>
    <property type="match status" value="1"/>
</dbReference>
<dbReference type="OrthoDB" id="9797850at2"/>
<comment type="similarity">
    <text evidence="1">Belongs to the bacterial solute-binding protein 8 family.</text>
</comment>
<feature type="signal peptide" evidence="2">
    <location>
        <begin position="1"/>
        <end position="22"/>
    </location>
</feature>
<dbReference type="PANTHER" id="PTHR30535:SF7">
    <property type="entry name" value="IRON(III) DICITRATE-BINDING PROTEIN"/>
    <property type="match status" value="1"/>
</dbReference>
<dbReference type="eggNOG" id="COG0614">
    <property type="taxonomic scope" value="Bacteria"/>
</dbReference>
<feature type="domain" description="Fe/B12 periplasmic-binding" evidence="3">
    <location>
        <begin position="57"/>
        <end position="335"/>
    </location>
</feature>
<dbReference type="Pfam" id="PF01497">
    <property type="entry name" value="Peripla_BP_2"/>
    <property type="match status" value="1"/>
</dbReference>
<sequence length="335" mass="35844">MKQAVRTTLIAASTTLALTTLASCGSANTTASGAGSAERVEITNCGVKVSVDGPRKKAVTAEQGSTELLLALGLENQMVGTSNIKTEVAPQWKEAYQKVKVVTPQILTPELTLSVSPDIVVSPLRSQFSKDRVGTRDELTAKGIASYISEADCAPDKRTVKDPIDAIFTDYRNIGKLFGVSDKADKLVAEQTKEVETVEKNKAGGTPQKLVWIYSTFKGQPYVAGGGGFPEAMSRRVGATNVFSDIKDSWPEVSWEKVAESDPDIIVVADLKERGKPGDTAEEKIKEIKENPAMSKTRAVQANSFLVVPGVELDASPRFVNALKIVAAEVNKKAS</sequence>
<reference evidence="4 5" key="1">
    <citation type="submission" date="2012-08" db="EMBL/GenBank/DDBJ databases">
        <title>Whole genome shotgun sequence of Austwickia chelonae NBRC 105200.</title>
        <authorList>
            <person name="Yoshida I."/>
            <person name="Hosoyama A."/>
            <person name="Tsuchikane K."/>
            <person name="Katsumata H."/>
            <person name="Ando Y."/>
            <person name="Ohji S."/>
            <person name="Hamada M."/>
            <person name="Tamura T."/>
            <person name="Yamazoe A."/>
            <person name="Yamazaki S."/>
            <person name="Fujita N."/>
        </authorList>
    </citation>
    <scope>NUCLEOTIDE SEQUENCE [LARGE SCALE GENOMIC DNA]</scope>
    <source>
        <strain evidence="4 5">NBRC 105200</strain>
    </source>
</reference>
<evidence type="ECO:0000313" key="4">
    <source>
        <dbReference type="EMBL" id="GAB76811.1"/>
    </source>
</evidence>
<dbReference type="RefSeq" id="WP_006501562.1">
    <property type="nucleotide sequence ID" value="NZ_BAGZ01000003.1"/>
</dbReference>
<keyword evidence="5" id="KW-1185">Reference proteome</keyword>
<dbReference type="STRING" id="100225.SAMN05421595_1945"/>
<dbReference type="EMBL" id="BAGZ01000003">
    <property type="protein sequence ID" value="GAB76811.1"/>
    <property type="molecule type" value="Genomic_DNA"/>
</dbReference>
<evidence type="ECO:0000256" key="2">
    <source>
        <dbReference type="SAM" id="SignalP"/>
    </source>
</evidence>
<dbReference type="SUPFAM" id="SSF53807">
    <property type="entry name" value="Helical backbone' metal receptor"/>
    <property type="match status" value="1"/>
</dbReference>
<dbReference type="Proteomes" id="UP000008495">
    <property type="component" value="Unassembled WGS sequence"/>
</dbReference>
<dbReference type="Gene3D" id="3.40.50.1980">
    <property type="entry name" value="Nitrogenase molybdenum iron protein domain"/>
    <property type="match status" value="2"/>
</dbReference>